<dbReference type="EMBL" id="KK105471">
    <property type="protein sequence ID" value="KIY92607.1"/>
    <property type="molecule type" value="Genomic_DNA"/>
</dbReference>
<organism evidence="2 3">
    <name type="scientific">Monoraphidium neglectum</name>
    <dbReference type="NCBI Taxonomy" id="145388"/>
    <lineage>
        <taxon>Eukaryota</taxon>
        <taxon>Viridiplantae</taxon>
        <taxon>Chlorophyta</taxon>
        <taxon>core chlorophytes</taxon>
        <taxon>Chlorophyceae</taxon>
        <taxon>CS clade</taxon>
        <taxon>Sphaeropleales</taxon>
        <taxon>Selenastraceae</taxon>
        <taxon>Monoraphidium</taxon>
    </lineage>
</organism>
<dbReference type="RefSeq" id="XP_013891627.1">
    <property type="nucleotide sequence ID" value="XM_014036173.1"/>
</dbReference>
<keyword evidence="3" id="KW-1185">Reference proteome</keyword>
<evidence type="ECO:0000259" key="1">
    <source>
        <dbReference type="PROSITE" id="PS51449"/>
    </source>
</evidence>
<proteinExistence type="predicted"/>
<dbReference type="PANTHER" id="PTHR43020">
    <property type="entry name" value="CDK5 REGULATORY SUBUNIT-ASSOCIATED PROTEIN 1"/>
    <property type="match status" value="1"/>
</dbReference>
<dbReference type="AlphaFoldDB" id="A0A0D2IXD5"/>
<protein>
    <recommendedName>
        <fullName evidence="1">MTTase N-terminal domain-containing protein</fullName>
    </recommendedName>
</protein>
<dbReference type="GO" id="GO:0051539">
    <property type="term" value="F:4 iron, 4 sulfur cluster binding"/>
    <property type="evidence" value="ECO:0007669"/>
    <property type="project" value="InterPro"/>
</dbReference>
<name>A0A0D2IXD5_9CHLO</name>
<dbReference type="STRING" id="145388.A0A0D2IXD5"/>
<dbReference type="GO" id="GO:0005829">
    <property type="term" value="C:cytosol"/>
    <property type="evidence" value="ECO:0007669"/>
    <property type="project" value="TreeGrafter"/>
</dbReference>
<dbReference type="KEGG" id="mng:MNEG_15354"/>
<dbReference type="OrthoDB" id="190098at2759"/>
<sequence length="81" mass="8676">MAERLKARLLDKDKLADLVVGPDAYRDLPRILQAVQEGGGGSAEAMNVALSLEETYSDVLPLRRGGGPSAFVSIMRGCNNM</sequence>
<dbReference type="Proteomes" id="UP000054498">
    <property type="component" value="Unassembled WGS sequence"/>
</dbReference>
<dbReference type="GeneID" id="25733007"/>
<dbReference type="GO" id="GO:0035597">
    <property type="term" value="F:tRNA-2-methylthio-N(6)-dimethylallyladenosine(37) synthase activity"/>
    <property type="evidence" value="ECO:0007669"/>
    <property type="project" value="TreeGrafter"/>
</dbReference>
<dbReference type="PROSITE" id="PS51449">
    <property type="entry name" value="MTTASE_N"/>
    <property type="match status" value="1"/>
</dbReference>
<feature type="domain" description="MTTase N-terminal" evidence="1">
    <location>
        <begin position="1"/>
        <end position="37"/>
    </location>
</feature>
<evidence type="ECO:0000313" key="3">
    <source>
        <dbReference type="Proteomes" id="UP000054498"/>
    </source>
</evidence>
<accession>A0A0D2IXD5</accession>
<gene>
    <name evidence="2" type="ORF">MNEG_15354</name>
</gene>
<dbReference type="InterPro" id="IPR013848">
    <property type="entry name" value="Methylthiotransferase_N"/>
</dbReference>
<dbReference type="GO" id="GO:0005739">
    <property type="term" value="C:mitochondrion"/>
    <property type="evidence" value="ECO:0007669"/>
    <property type="project" value="TreeGrafter"/>
</dbReference>
<evidence type="ECO:0000313" key="2">
    <source>
        <dbReference type="EMBL" id="KIY92607.1"/>
    </source>
</evidence>
<dbReference type="PANTHER" id="PTHR43020:SF2">
    <property type="entry name" value="MITOCHONDRIAL TRNA METHYLTHIOTRANSFERASE CDK5RAP1"/>
    <property type="match status" value="1"/>
</dbReference>
<reference evidence="2 3" key="1">
    <citation type="journal article" date="2013" name="BMC Genomics">
        <title>Reconstruction of the lipid metabolism for the microalga Monoraphidium neglectum from its genome sequence reveals characteristics suitable for biofuel production.</title>
        <authorList>
            <person name="Bogen C."/>
            <person name="Al-Dilaimi A."/>
            <person name="Albersmeier A."/>
            <person name="Wichmann J."/>
            <person name="Grundmann M."/>
            <person name="Rupp O."/>
            <person name="Lauersen K.J."/>
            <person name="Blifernez-Klassen O."/>
            <person name="Kalinowski J."/>
            <person name="Goesmann A."/>
            <person name="Mussgnug J.H."/>
            <person name="Kruse O."/>
        </authorList>
    </citation>
    <scope>NUCLEOTIDE SEQUENCE [LARGE SCALE GENOMIC DNA]</scope>
    <source>
        <strain evidence="2 3">SAG 48.87</strain>
    </source>
</reference>